<dbReference type="PANTHER" id="PTHR31859:SF1">
    <property type="entry name" value="TETRATRICOPEPTIDE REPEAT PROTEIN 39C"/>
    <property type="match status" value="1"/>
</dbReference>
<protein>
    <submittedName>
        <fullName evidence="1">Uncharacterized protein</fullName>
    </submittedName>
</protein>
<name>C5LAD5_PERM5</name>
<dbReference type="Pfam" id="PF10300">
    <property type="entry name" value="Iml2-TPR_39"/>
    <property type="match status" value="1"/>
</dbReference>
<dbReference type="InParanoid" id="C5LAD5"/>
<dbReference type="GeneID" id="9065505"/>
<dbReference type="EMBL" id="GG680729">
    <property type="protein sequence ID" value="EER06391.1"/>
    <property type="molecule type" value="Genomic_DNA"/>
</dbReference>
<evidence type="ECO:0000313" key="1">
    <source>
        <dbReference type="EMBL" id="EER06391.1"/>
    </source>
</evidence>
<proteinExistence type="predicted"/>
<dbReference type="RefSeq" id="XP_002774575.1">
    <property type="nucleotide sequence ID" value="XM_002774529.1"/>
</dbReference>
<dbReference type="OrthoDB" id="43460at2759"/>
<dbReference type="Proteomes" id="UP000007800">
    <property type="component" value="Unassembled WGS sequence"/>
</dbReference>
<reference evidence="1 2" key="1">
    <citation type="submission" date="2008-07" db="EMBL/GenBank/DDBJ databases">
        <authorList>
            <person name="El-Sayed N."/>
            <person name="Caler E."/>
            <person name="Inman J."/>
            <person name="Amedeo P."/>
            <person name="Hass B."/>
            <person name="Wortman J."/>
        </authorList>
    </citation>
    <scope>NUCLEOTIDE SEQUENCE [LARGE SCALE GENOMIC DNA]</scope>
    <source>
        <strain evidence="2">ATCC 50983 / TXsc</strain>
    </source>
</reference>
<organism evidence="2">
    <name type="scientific">Perkinsus marinus (strain ATCC 50983 / TXsc)</name>
    <dbReference type="NCBI Taxonomy" id="423536"/>
    <lineage>
        <taxon>Eukaryota</taxon>
        <taxon>Sar</taxon>
        <taxon>Alveolata</taxon>
        <taxon>Perkinsozoa</taxon>
        <taxon>Perkinsea</taxon>
        <taxon>Perkinsida</taxon>
        <taxon>Perkinsidae</taxon>
        <taxon>Perkinsus</taxon>
    </lineage>
</organism>
<gene>
    <name evidence="1" type="ORF">Pmar_PMAR006162</name>
</gene>
<evidence type="ECO:0000313" key="2">
    <source>
        <dbReference type="Proteomes" id="UP000007800"/>
    </source>
</evidence>
<sequence length="624" mass="69593">MEDSPPPAAKDEKPRAQISEVVDEVKLWAVELEKLRRGTACVFLNQFEDAEKIFRSGIFANSEYDMLPVPAQGHDLRPAYAFQWALASLLDGLASFANDQLDDCLSRVWLTEKLAGESPDQWIGQRFLRGMCYMFGGIVQILQQSFVKAGVNLTRSWTLIKSMEKEVLNYVGYEADVVKSLGSFVIGTLNLVVTMLPGSIVAVAELVGFDGTNRAASIGLLEECYQGGGLLAPYAALVISAYHLQMRSFMGESPSNEELDEVRGILDEGLGNYHNSCVYLIELAEYHAVRRNPEAALRTMDVAGRSCDRPALALVVNMKKAVYHMLCVEWEEAIGCIRKASLCHEEVGRRTYVPFFGALEAILRKLTGQEYQSCIERVERYRAMNKSNWRASDLLAFKKIEEYSKRPDRVIPSIDVVELMMLQFYCLNKASIAVIKGPLTTLLSETNTTCIQDEARRLVLLAELHRLAGEPDEAIRLAGKVIGKEDELMPPQPVPESADLILLRPYWSGTCLVALLVKGQALADKGEWEAGDEAVEQMNAVAWRLQQIDPTPKARKSFLAMMSNTIQSYAGAKPSGGYFDMTLKFKRHALRKRLEARVKNEVCDGEETLDSGFVSADEEQEEEG</sequence>
<dbReference type="SUPFAM" id="SSF48452">
    <property type="entry name" value="TPR-like"/>
    <property type="match status" value="1"/>
</dbReference>
<dbReference type="AlphaFoldDB" id="C5LAD5"/>
<accession>C5LAD5</accession>
<dbReference type="OMA" id="CVYLIEL"/>
<dbReference type="InterPro" id="IPR011990">
    <property type="entry name" value="TPR-like_helical_dom_sf"/>
</dbReference>
<keyword evidence="2" id="KW-1185">Reference proteome</keyword>
<dbReference type="InterPro" id="IPR019412">
    <property type="entry name" value="IML2/TPR_39"/>
</dbReference>
<dbReference type="PANTHER" id="PTHR31859">
    <property type="entry name" value="TETRATRICOPEPTIDE REPEAT PROTEIN 39 FAMILY MEMBER"/>
    <property type="match status" value="1"/>
</dbReference>